<evidence type="ECO:0000256" key="4">
    <source>
        <dbReference type="ARBA" id="ARBA00022448"/>
    </source>
</evidence>
<protein>
    <submittedName>
        <fullName evidence="8">Uncharacterized protein</fullName>
    </submittedName>
</protein>
<keyword evidence="9" id="KW-1185">Reference proteome</keyword>
<dbReference type="Proteomes" id="UP000298416">
    <property type="component" value="Unassembled WGS sequence"/>
</dbReference>
<dbReference type="InterPro" id="IPR044189">
    <property type="entry name" value="XPO4/7-like"/>
</dbReference>
<keyword evidence="4" id="KW-0813">Transport</keyword>
<dbReference type="GO" id="GO:0005643">
    <property type="term" value="C:nuclear pore"/>
    <property type="evidence" value="ECO:0007669"/>
    <property type="project" value="TreeGrafter"/>
</dbReference>
<comment type="caution">
    <text evidence="8">The sequence shown here is derived from an EMBL/GenBank/DDBJ whole genome shotgun (WGS) entry which is preliminary data.</text>
</comment>
<dbReference type="AlphaFoldDB" id="A0A8X8ZQH1"/>
<evidence type="ECO:0000256" key="6">
    <source>
        <dbReference type="ARBA" id="ARBA00022927"/>
    </source>
</evidence>
<evidence type="ECO:0000256" key="2">
    <source>
        <dbReference type="ARBA" id="ARBA00004496"/>
    </source>
</evidence>
<reference evidence="8" key="1">
    <citation type="submission" date="2018-01" db="EMBL/GenBank/DDBJ databases">
        <authorList>
            <person name="Mao J.F."/>
        </authorList>
    </citation>
    <scope>NUCLEOTIDE SEQUENCE</scope>
    <source>
        <strain evidence="8">Huo1</strain>
        <tissue evidence="8">Leaf</tissue>
    </source>
</reference>
<organism evidence="8">
    <name type="scientific">Salvia splendens</name>
    <name type="common">Scarlet sage</name>
    <dbReference type="NCBI Taxonomy" id="180675"/>
    <lineage>
        <taxon>Eukaryota</taxon>
        <taxon>Viridiplantae</taxon>
        <taxon>Streptophyta</taxon>
        <taxon>Embryophyta</taxon>
        <taxon>Tracheophyta</taxon>
        <taxon>Spermatophyta</taxon>
        <taxon>Magnoliopsida</taxon>
        <taxon>eudicotyledons</taxon>
        <taxon>Gunneridae</taxon>
        <taxon>Pentapetalae</taxon>
        <taxon>asterids</taxon>
        <taxon>lamiids</taxon>
        <taxon>Lamiales</taxon>
        <taxon>Lamiaceae</taxon>
        <taxon>Nepetoideae</taxon>
        <taxon>Mentheae</taxon>
        <taxon>Salviinae</taxon>
        <taxon>Salvia</taxon>
        <taxon>Salvia subgen. Calosphace</taxon>
        <taxon>core Calosphace</taxon>
    </lineage>
</organism>
<proteinExistence type="inferred from homology"/>
<comment type="subcellular location">
    <subcellularLocation>
        <location evidence="2">Cytoplasm</location>
    </subcellularLocation>
    <subcellularLocation>
        <location evidence="1">Nucleus</location>
    </subcellularLocation>
</comment>
<keyword evidence="7" id="KW-0539">Nucleus</keyword>
<sequence length="241" mass="27264">MHISLNLVSGVLLVKYINFKLFDQATNDALAETIRTILEIAVLIPIQNILACKKLKKKYFHLMWVLFTKRILVLILLCKTETLITIVDSLKAGLSDVDADISSKCANAIDGLATFNFNAITIAHTIPPPGAVELHRHFISSQELPELVDEILKTLFEIVLFEDGGNDWKFSHPILSLLGTSNMIMDMKSHFLHSQPTDCSNRLTMDFNYIENIVNNCNLDGMTQDNFCELLFQFRHTILVI</sequence>
<name>A0A8X8ZQH1_SALSN</name>
<dbReference type="GO" id="GO:0006611">
    <property type="term" value="P:protein export from nucleus"/>
    <property type="evidence" value="ECO:0007669"/>
    <property type="project" value="TreeGrafter"/>
</dbReference>
<dbReference type="EMBL" id="PNBA02000009">
    <property type="protein sequence ID" value="KAG6412454.1"/>
    <property type="molecule type" value="Genomic_DNA"/>
</dbReference>
<evidence type="ECO:0000313" key="8">
    <source>
        <dbReference type="EMBL" id="KAG6412454.1"/>
    </source>
</evidence>
<dbReference type="PANTHER" id="PTHR12596:SF2">
    <property type="entry name" value="EXPORTIN-7 ISOFORM X1"/>
    <property type="match status" value="1"/>
</dbReference>
<gene>
    <name evidence="8" type="ORF">SASPL_125133</name>
</gene>
<evidence type="ECO:0000256" key="3">
    <source>
        <dbReference type="ARBA" id="ARBA00009466"/>
    </source>
</evidence>
<evidence type="ECO:0000256" key="7">
    <source>
        <dbReference type="ARBA" id="ARBA00023242"/>
    </source>
</evidence>
<evidence type="ECO:0000256" key="1">
    <source>
        <dbReference type="ARBA" id="ARBA00004123"/>
    </source>
</evidence>
<evidence type="ECO:0000313" key="9">
    <source>
        <dbReference type="Proteomes" id="UP000298416"/>
    </source>
</evidence>
<dbReference type="GO" id="GO:0005737">
    <property type="term" value="C:cytoplasm"/>
    <property type="evidence" value="ECO:0007669"/>
    <property type="project" value="UniProtKB-SubCell"/>
</dbReference>
<dbReference type="PANTHER" id="PTHR12596">
    <property type="entry name" value="EXPORTIN 4,7-RELATED"/>
    <property type="match status" value="1"/>
</dbReference>
<evidence type="ECO:0000256" key="5">
    <source>
        <dbReference type="ARBA" id="ARBA00022490"/>
    </source>
</evidence>
<dbReference type="GO" id="GO:0005049">
    <property type="term" value="F:nuclear export signal receptor activity"/>
    <property type="evidence" value="ECO:0007669"/>
    <property type="project" value="InterPro"/>
</dbReference>
<comment type="similarity">
    <text evidence="3">Belongs to the exportin family.</text>
</comment>
<accession>A0A8X8ZQH1</accession>
<keyword evidence="6" id="KW-0653">Protein transport</keyword>
<reference evidence="8" key="2">
    <citation type="submission" date="2020-08" db="EMBL/GenBank/DDBJ databases">
        <title>Plant Genome Project.</title>
        <authorList>
            <person name="Zhang R.-G."/>
        </authorList>
    </citation>
    <scope>NUCLEOTIDE SEQUENCE</scope>
    <source>
        <strain evidence="8">Huo1</strain>
        <tissue evidence="8">Leaf</tissue>
    </source>
</reference>
<keyword evidence="5" id="KW-0963">Cytoplasm</keyword>